<accession>A0A3D9V6Q9</accession>
<keyword evidence="3" id="KW-1185">Reference proteome</keyword>
<evidence type="ECO:0000313" key="2">
    <source>
        <dbReference type="EMBL" id="REF37197.1"/>
    </source>
</evidence>
<feature type="region of interest" description="Disordered" evidence="1">
    <location>
        <begin position="46"/>
        <end position="77"/>
    </location>
</feature>
<evidence type="ECO:0000313" key="3">
    <source>
        <dbReference type="Proteomes" id="UP000256485"/>
    </source>
</evidence>
<gene>
    <name evidence="2" type="ORF">DFJ64_2638</name>
</gene>
<sequence>MAEEHHGTSKDPAVSGMSRRQFVTHALGIGLSAASTAAFLASCSGGGNPQGGSVPEDPLAQKGGPKSSPNNDPIYPEGYVGPVASHKQPLVKERVTLRIVVPQNTAVGDWKENLFTKWYEEITGVHIEWHVVAGEAGSSDAMTKVNAMIASGDLPDAFMNIDFSPAQQMLYGSQGLFVPLNDLIDEYCVEIKRIFEAYPDVKELVTANDGNIYTMPYVNDCFHCNCGIQRMWIYKPWLDELGLSMPTTLDEFEDVLTAFVNEDPNRNGKKDELPLMGHAHPGWPAPLSNFFMGSFMYNPGGPASNRPYPWLYLNDGKVDIVVNKPEWREGWRYQNRLYRKGLIAKESFTQDLEALQRIGNREGDNILGVVRAWDWGSFMTVDASDPDARWHGYVCVPTLKGPDGTAISSWNYYGKAGNNAGFVVTSACKYPGLAVQWADGLYELEAQLRLYYGDINEGWRWAKEGEKGINGKQALYKALITWPPEDGIWWGQLGLSFRSNEFRLSEAVDPKAPTFEQPLYEESKKYYEARQDQRLQLPLVYLTEEQASITSEIELAIENHVLQHEAKFTMGELDINDNAAWETYVDTLNRIGLENYLRAYQEAYDAKYS</sequence>
<dbReference type="Proteomes" id="UP000256485">
    <property type="component" value="Unassembled WGS sequence"/>
</dbReference>
<name>A0A3D9V6Q9_THECX</name>
<evidence type="ECO:0000256" key="1">
    <source>
        <dbReference type="SAM" id="MobiDB-lite"/>
    </source>
</evidence>
<reference evidence="2 3" key="1">
    <citation type="submission" date="2018-08" db="EMBL/GenBank/DDBJ databases">
        <title>Sequencing the genomes of 1000 actinobacteria strains.</title>
        <authorList>
            <person name="Klenk H.-P."/>
        </authorList>
    </citation>
    <scope>NUCLEOTIDE SEQUENCE [LARGE SCALE GENOMIC DNA]</scope>
    <source>
        <strain evidence="2 3">DSM 22891</strain>
    </source>
</reference>
<dbReference type="SUPFAM" id="SSF53850">
    <property type="entry name" value="Periplasmic binding protein-like II"/>
    <property type="match status" value="1"/>
</dbReference>
<dbReference type="PANTHER" id="PTHR43649:SF12">
    <property type="entry name" value="DIACETYLCHITOBIOSE BINDING PROTEIN DASA"/>
    <property type="match status" value="1"/>
</dbReference>
<organism evidence="2 3">
    <name type="scientific">Thermasporomyces composti</name>
    <dbReference type="NCBI Taxonomy" id="696763"/>
    <lineage>
        <taxon>Bacteria</taxon>
        <taxon>Bacillati</taxon>
        <taxon>Actinomycetota</taxon>
        <taxon>Actinomycetes</taxon>
        <taxon>Propionibacteriales</taxon>
        <taxon>Nocardioidaceae</taxon>
        <taxon>Thermasporomyces</taxon>
    </lineage>
</organism>
<comment type="caution">
    <text evidence="2">The sequence shown here is derived from an EMBL/GenBank/DDBJ whole genome shotgun (WGS) entry which is preliminary data.</text>
</comment>
<dbReference type="Gene3D" id="3.40.190.10">
    <property type="entry name" value="Periplasmic binding protein-like II"/>
    <property type="match status" value="2"/>
</dbReference>
<dbReference type="OrthoDB" id="3225049at2"/>
<proteinExistence type="predicted"/>
<dbReference type="EMBL" id="QTUC01000001">
    <property type="protein sequence ID" value="REF37197.1"/>
    <property type="molecule type" value="Genomic_DNA"/>
</dbReference>
<dbReference type="AlphaFoldDB" id="A0A3D9V6Q9"/>
<dbReference type="InterPro" id="IPR050490">
    <property type="entry name" value="Bact_solute-bd_prot1"/>
</dbReference>
<dbReference type="RefSeq" id="WP_115850698.1">
    <property type="nucleotide sequence ID" value="NZ_QTUC01000001.1"/>
</dbReference>
<protein>
    <submittedName>
        <fullName evidence="2">Carbohydrate ABC transporter substrate-binding protein (CUT1 family)</fullName>
    </submittedName>
</protein>
<dbReference type="PANTHER" id="PTHR43649">
    <property type="entry name" value="ARABINOSE-BINDING PROTEIN-RELATED"/>
    <property type="match status" value="1"/>
</dbReference>
<dbReference type="InterPro" id="IPR006059">
    <property type="entry name" value="SBP"/>
</dbReference>
<dbReference type="Pfam" id="PF01547">
    <property type="entry name" value="SBP_bac_1"/>
    <property type="match status" value="1"/>
</dbReference>